<gene>
    <name evidence="1" type="ORF">L1987_48622</name>
</gene>
<protein>
    <submittedName>
        <fullName evidence="1">Uncharacterized protein</fullName>
    </submittedName>
</protein>
<comment type="caution">
    <text evidence="1">The sequence shown here is derived from an EMBL/GenBank/DDBJ whole genome shotgun (WGS) entry which is preliminary data.</text>
</comment>
<dbReference type="Proteomes" id="UP001056120">
    <property type="component" value="Linkage Group LG16"/>
</dbReference>
<sequence>MFLIKRAQDNIPLTNMRKSDLSWSLKKKGEATSQAFVVLINEVLEKPSYSQSDSSVDLTDSESIRSSESTRSTETDVMSEESFQTVEDDLSVSDTDVEPVIV</sequence>
<organism evidence="1 2">
    <name type="scientific">Smallanthus sonchifolius</name>
    <dbReference type="NCBI Taxonomy" id="185202"/>
    <lineage>
        <taxon>Eukaryota</taxon>
        <taxon>Viridiplantae</taxon>
        <taxon>Streptophyta</taxon>
        <taxon>Embryophyta</taxon>
        <taxon>Tracheophyta</taxon>
        <taxon>Spermatophyta</taxon>
        <taxon>Magnoliopsida</taxon>
        <taxon>eudicotyledons</taxon>
        <taxon>Gunneridae</taxon>
        <taxon>Pentapetalae</taxon>
        <taxon>asterids</taxon>
        <taxon>campanulids</taxon>
        <taxon>Asterales</taxon>
        <taxon>Asteraceae</taxon>
        <taxon>Asteroideae</taxon>
        <taxon>Heliantheae alliance</taxon>
        <taxon>Millerieae</taxon>
        <taxon>Smallanthus</taxon>
    </lineage>
</organism>
<evidence type="ECO:0000313" key="2">
    <source>
        <dbReference type="Proteomes" id="UP001056120"/>
    </source>
</evidence>
<keyword evidence="2" id="KW-1185">Reference proteome</keyword>
<name>A0ACB9FSF7_9ASTR</name>
<evidence type="ECO:0000313" key="1">
    <source>
        <dbReference type="EMBL" id="KAI3774079.1"/>
    </source>
</evidence>
<reference evidence="2" key="1">
    <citation type="journal article" date="2022" name="Mol. Ecol. Resour.">
        <title>The genomes of chicory, endive, great burdock and yacon provide insights into Asteraceae palaeo-polyploidization history and plant inulin production.</title>
        <authorList>
            <person name="Fan W."/>
            <person name="Wang S."/>
            <person name="Wang H."/>
            <person name="Wang A."/>
            <person name="Jiang F."/>
            <person name="Liu H."/>
            <person name="Zhao H."/>
            <person name="Xu D."/>
            <person name="Zhang Y."/>
        </authorList>
    </citation>
    <scope>NUCLEOTIDE SEQUENCE [LARGE SCALE GENOMIC DNA]</scope>
    <source>
        <strain evidence="2">cv. Yunnan</strain>
    </source>
</reference>
<proteinExistence type="predicted"/>
<reference evidence="1 2" key="2">
    <citation type="journal article" date="2022" name="Mol. Ecol. Resour.">
        <title>The genomes of chicory, endive, great burdock and yacon provide insights into Asteraceae paleo-polyploidization history and plant inulin production.</title>
        <authorList>
            <person name="Fan W."/>
            <person name="Wang S."/>
            <person name="Wang H."/>
            <person name="Wang A."/>
            <person name="Jiang F."/>
            <person name="Liu H."/>
            <person name="Zhao H."/>
            <person name="Xu D."/>
            <person name="Zhang Y."/>
        </authorList>
    </citation>
    <scope>NUCLEOTIDE SEQUENCE [LARGE SCALE GENOMIC DNA]</scope>
    <source>
        <strain evidence="2">cv. Yunnan</strain>
        <tissue evidence="1">Leaves</tissue>
    </source>
</reference>
<dbReference type="EMBL" id="CM042033">
    <property type="protein sequence ID" value="KAI3774079.1"/>
    <property type="molecule type" value="Genomic_DNA"/>
</dbReference>
<accession>A0ACB9FSF7</accession>